<feature type="domain" description="Nephrocystin 3-like N-terminal" evidence="2">
    <location>
        <begin position="264"/>
        <end position="425"/>
    </location>
</feature>
<dbReference type="InterPro" id="IPR056884">
    <property type="entry name" value="NPHP3-like_N"/>
</dbReference>
<evidence type="ECO:0000256" key="1">
    <source>
        <dbReference type="ARBA" id="ARBA00022737"/>
    </source>
</evidence>
<dbReference type="InterPro" id="IPR059179">
    <property type="entry name" value="MLKL-like_MCAfunc"/>
</dbReference>
<sequence length="765" mass="85574">MADTGAGSTQASHSVPYSVRATLRLAKRSKHARRRKATTDVLNNTILALENSKNFLTLAPIPGLSNAVDGLVAVLEQVAKTRSNAEAVEALCREISKLTRMVEDVRGQVETRVKRFDAGSQERQDLISSLTRSDELRLRTERLNHDLGELYNMAQSLGKGNFFKRLWRSKRDEDTLRTIKEGTSYAILRFQVAGHLSIEGIVDGALKHVEDIHEELKAETARQQAYRDEQTLQALSSADSAGFRSVSNAAKSGYLPGTRQAVFKRLEEWVSSDKPVCFLIGPAGMGKSTIASEFCRRYEAELGASFFFRRGDPALGSTSHFFPTIAGQLANSRKELRSHIVEATRKHLENGRSQQMQYVARDLILDPLRVAADAGTLCRIFIVVDALDECNESNSQPELVPECLRLLISCALQYPAFFRLLVTSRPEPPHIEDELQREPALHDISTPLHLYRIEDRETVDRDISEMIRTRICSTTPGRMWHDENPTAVATLTHQSQGLFVYARTAADFVGRGAGAAQMSHRLDLLQSQGNAFGLGDLDQLYRVVLETAFPPADLDPKTGEQLRLILAWVALCQQPSGISPQEVANLSRIPCSVSLPMLQKLRSVIIFEHTDAGTTATPSEVEVVTSKFSSIHVTFRDFLVDSARCGSDYHLDAAAMHTRLAVDCLSKMHSTFKPEGIDDDYAMWYWDAHTVQANPTEELVTHLQDIFLTASDWDRRSRFFSYTYWCVRSPEKALVLVRWADAKIGRTLARIIYACSNEQPAPPRR</sequence>
<dbReference type="PANTHER" id="PTHR10039">
    <property type="entry name" value="AMELOGENIN"/>
    <property type="match status" value="1"/>
</dbReference>
<evidence type="ECO:0000313" key="3">
    <source>
        <dbReference type="EMBL" id="RDX48161.1"/>
    </source>
</evidence>
<dbReference type="SUPFAM" id="SSF52540">
    <property type="entry name" value="P-loop containing nucleoside triphosphate hydrolases"/>
    <property type="match status" value="1"/>
</dbReference>
<dbReference type="EMBL" id="KZ857413">
    <property type="protein sequence ID" value="RDX48161.1"/>
    <property type="molecule type" value="Genomic_DNA"/>
</dbReference>
<dbReference type="InterPro" id="IPR027417">
    <property type="entry name" value="P-loop_NTPase"/>
</dbReference>
<reference evidence="3 4" key="1">
    <citation type="journal article" date="2018" name="Biotechnol. Biofuels">
        <title>Integrative visual omics of the white-rot fungus Polyporus brumalis exposes the biotechnological potential of its oxidative enzymes for delignifying raw plant biomass.</title>
        <authorList>
            <person name="Miyauchi S."/>
            <person name="Rancon A."/>
            <person name="Drula E."/>
            <person name="Hage H."/>
            <person name="Chaduli D."/>
            <person name="Favel A."/>
            <person name="Grisel S."/>
            <person name="Henrissat B."/>
            <person name="Herpoel-Gimbert I."/>
            <person name="Ruiz-Duenas F.J."/>
            <person name="Chevret D."/>
            <person name="Hainaut M."/>
            <person name="Lin J."/>
            <person name="Wang M."/>
            <person name="Pangilinan J."/>
            <person name="Lipzen A."/>
            <person name="Lesage-Meessen L."/>
            <person name="Navarro D."/>
            <person name="Riley R."/>
            <person name="Grigoriev I.V."/>
            <person name="Zhou S."/>
            <person name="Raouche S."/>
            <person name="Rosso M.N."/>
        </authorList>
    </citation>
    <scope>NUCLEOTIDE SEQUENCE [LARGE SCALE GENOMIC DNA]</scope>
    <source>
        <strain evidence="3 4">BRFM 1820</strain>
    </source>
</reference>
<keyword evidence="4" id="KW-1185">Reference proteome</keyword>
<dbReference type="Gene3D" id="3.40.50.300">
    <property type="entry name" value="P-loop containing nucleotide triphosphate hydrolases"/>
    <property type="match status" value="1"/>
</dbReference>
<protein>
    <recommendedName>
        <fullName evidence="2">Nephrocystin 3-like N-terminal domain-containing protein</fullName>
    </recommendedName>
</protein>
<evidence type="ECO:0000259" key="2">
    <source>
        <dbReference type="Pfam" id="PF24883"/>
    </source>
</evidence>
<accession>A0A371D6J6</accession>
<dbReference type="Proteomes" id="UP000256964">
    <property type="component" value="Unassembled WGS sequence"/>
</dbReference>
<proteinExistence type="predicted"/>
<gene>
    <name evidence="3" type="ORF">OH76DRAFT_679962</name>
</gene>
<dbReference type="OrthoDB" id="2804352at2759"/>
<dbReference type="CDD" id="cd21037">
    <property type="entry name" value="MLKL_NTD"/>
    <property type="match status" value="1"/>
</dbReference>
<dbReference type="AlphaFoldDB" id="A0A371D6J6"/>
<name>A0A371D6J6_9APHY</name>
<dbReference type="STRING" id="139420.A0A371D6J6"/>
<dbReference type="Pfam" id="PF24883">
    <property type="entry name" value="NPHP3_N"/>
    <property type="match status" value="1"/>
</dbReference>
<organism evidence="3 4">
    <name type="scientific">Lentinus brumalis</name>
    <dbReference type="NCBI Taxonomy" id="2498619"/>
    <lineage>
        <taxon>Eukaryota</taxon>
        <taxon>Fungi</taxon>
        <taxon>Dikarya</taxon>
        <taxon>Basidiomycota</taxon>
        <taxon>Agaricomycotina</taxon>
        <taxon>Agaricomycetes</taxon>
        <taxon>Polyporales</taxon>
        <taxon>Polyporaceae</taxon>
        <taxon>Lentinus</taxon>
    </lineage>
</organism>
<dbReference type="PANTHER" id="PTHR10039:SF14">
    <property type="entry name" value="NACHT DOMAIN-CONTAINING PROTEIN"/>
    <property type="match status" value="1"/>
</dbReference>
<keyword evidence="1" id="KW-0677">Repeat</keyword>
<evidence type="ECO:0000313" key="4">
    <source>
        <dbReference type="Proteomes" id="UP000256964"/>
    </source>
</evidence>